<name>A0A6A6RF23_9PEZI</name>
<evidence type="ECO:0000256" key="1">
    <source>
        <dbReference type="ARBA" id="ARBA00038376"/>
    </source>
</evidence>
<evidence type="ECO:0000313" key="3">
    <source>
        <dbReference type="Proteomes" id="UP000799750"/>
    </source>
</evidence>
<sequence>MSTTKPTLAFFGATGGCASAALTAALKDNYTATALARTPEKLRKILASAPHSVPSSTLDSALTIIAGNVKSVEDVKKTLVSPTSPGHLVDTIVFGVGGAPRFNKSLWAPFTIDDPHVCATGTATVLTALTSLAEEGIRTTASGEKPVYVTISTTGVTDGQRDVPFLLYPLYHWALQVPHEDKRSMELQLFGAAKDSKIRNFVVVRPTLLSGGAYGADKVRAGWEWGIRGVEGREKEQGPALGWYVGKTDVGHWIFQEVIKKGGWEGKCATLTY</sequence>
<dbReference type="PANTHER" id="PTHR43355">
    <property type="entry name" value="FLAVIN REDUCTASE (NADPH)"/>
    <property type="match status" value="1"/>
</dbReference>
<dbReference type="OrthoDB" id="63935at2759"/>
<dbReference type="GO" id="GO:0042602">
    <property type="term" value="F:riboflavin reductase (NADPH) activity"/>
    <property type="evidence" value="ECO:0007669"/>
    <property type="project" value="TreeGrafter"/>
</dbReference>
<accession>A0A6A6RF23</accession>
<proteinExistence type="inferred from homology"/>
<organism evidence="2 3">
    <name type="scientific">Lophium mytilinum</name>
    <dbReference type="NCBI Taxonomy" id="390894"/>
    <lineage>
        <taxon>Eukaryota</taxon>
        <taxon>Fungi</taxon>
        <taxon>Dikarya</taxon>
        <taxon>Ascomycota</taxon>
        <taxon>Pezizomycotina</taxon>
        <taxon>Dothideomycetes</taxon>
        <taxon>Pleosporomycetidae</taxon>
        <taxon>Mytilinidiales</taxon>
        <taxon>Mytilinidiaceae</taxon>
        <taxon>Lophium</taxon>
    </lineage>
</organism>
<comment type="similarity">
    <text evidence="1">Belongs to the avfA family.</text>
</comment>
<protein>
    <submittedName>
        <fullName evidence="2">Uncharacterized protein</fullName>
    </submittedName>
</protein>
<dbReference type="GO" id="GO:0004074">
    <property type="term" value="F:biliverdin reductase [NAD(P)H] activity"/>
    <property type="evidence" value="ECO:0007669"/>
    <property type="project" value="TreeGrafter"/>
</dbReference>
<dbReference type="Proteomes" id="UP000799750">
    <property type="component" value="Unassembled WGS sequence"/>
</dbReference>
<keyword evidence="3" id="KW-1185">Reference proteome</keyword>
<dbReference type="PROSITE" id="PS51257">
    <property type="entry name" value="PROKAR_LIPOPROTEIN"/>
    <property type="match status" value="1"/>
</dbReference>
<dbReference type="PANTHER" id="PTHR43355:SF2">
    <property type="entry name" value="FLAVIN REDUCTASE (NADPH)"/>
    <property type="match status" value="1"/>
</dbReference>
<reference evidence="2" key="1">
    <citation type="journal article" date="2020" name="Stud. Mycol.">
        <title>101 Dothideomycetes genomes: a test case for predicting lifestyles and emergence of pathogens.</title>
        <authorList>
            <person name="Haridas S."/>
            <person name="Albert R."/>
            <person name="Binder M."/>
            <person name="Bloem J."/>
            <person name="Labutti K."/>
            <person name="Salamov A."/>
            <person name="Andreopoulos B."/>
            <person name="Baker S."/>
            <person name="Barry K."/>
            <person name="Bills G."/>
            <person name="Bluhm B."/>
            <person name="Cannon C."/>
            <person name="Castanera R."/>
            <person name="Culley D."/>
            <person name="Daum C."/>
            <person name="Ezra D."/>
            <person name="Gonzalez J."/>
            <person name="Henrissat B."/>
            <person name="Kuo A."/>
            <person name="Liang C."/>
            <person name="Lipzen A."/>
            <person name="Lutzoni F."/>
            <person name="Magnuson J."/>
            <person name="Mondo S."/>
            <person name="Nolan M."/>
            <person name="Ohm R."/>
            <person name="Pangilinan J."/>
            <person name="Park H.-J."/>
            <person name="Ramirez L."/>
            <person name="Alfaro M."/>
            <person name="Sun H."/>
            <person name="Tritt A."/>
            <person name="Yoshinaga Y."/>
            <person name="Zwiers L.-H."/>
            <person name="Turgeon B."/>
            <person name="Goodwin S."/>
            <person name="Spatafora J."/>
            <person name="Crous P."/>
            <person name="Grigoriev I."/>
        </authorList>
    </citation>
    <scope>NUCLEOTIDE SEQUENCE</scope>
    <source>
        <strain evidence="2">CBS 269.34</strain>
    </source>
</reference>
<dbReference type="EMBL" id="MU004181">
    <property type="protein sequence ID" value="KAF2503064.1"/>
    <property type="molecule type" value="Genomic_DNA"/>
</dbReference>
<dbReference type="SUPFAM" id="SSF51735">
    <property type="entry name" value="NAD(P)-binding Rossmann-fold domains"/>
    <property type="match status" value="1"/>
</dbReference>
<dbReference type="Gene3D" id="3.40.50.720">
    <property type="entry name" value="NAD(P)-binding Rossmann-like Domain"/>
    <property type="match status" value="1"/>
</dbReference>
<dbReference type="InterPro" id="IPR051606">
    <property type="entry name" value="Polyketide_Oxido-like"/>
</dbReference>
<gene>
    <name evidence="2" type="ORF">BU16DRAFT_499069</name>
</gene>
<dbReference type="InterPro" id="IPR036291">
    <property type="entry name" value="NAD(P)-bd_dom_sf"/>
</dbReference>
<dbReference type="AlphaFoldDB" id="A0A6A6RF23"/>
<evidence type="ECO:0000313" key="2">
    <source>
        <dbReference type="EMBL" id="KAF2503064.1"/>
    </source>
</evidence>